<dbReference type="EMBL" id="CM002873">
    <property type="protein sequence ID" value="KFK33612.1"/>
    <property type="molecule type" value="Genomic_DNA"/>
</dbReference>
<dbReference type="OrthoDB" id="1080217at2759"/>
<feature type="compositionally biased region" description="Polar residues" evidence="1">
    <location>
        <begin position="28"/>
        <end position="49"/>
    </location>
</feature>
<dbReference type="OMA" id="QKAHTKF"/>
<sequence length="141" mass="15525">MGCGVSRPETDEGEGDCRGGSIGKESGISDSYISETSTQSKISKTGGENTSKEEEDECKDEEEKGDELKVSSPSFRIYCVFPRDPNDNNVVDDLPRNNHTSDENKEPKGRRQEAVGTRIRRRFNNVKKLLLPPTIPSSSAS</sequence>
<feature type="compositionally biased region" description="Basic and acidic residues" evidence="1">
    <location>
        <begin position="93"/>
        <end position="113"/>
    </location>
</feature>
<evidence type="ECO:0000256" key="1">
    <source>
        <dbReference type="SAM" id="MobiDB-lite"/>
    </source>
</evidence>
<reference evidence="3" key="1">
    <citation type="journal article" date="2015" name="Nat. Plants">
        <title>Genome expansion of Arabis alpina linked with retrotransposition and reduced symmetric DNA methylation.</title>
        <authorList>
            <person name="Willing E.M."/>
            <person name="Rawat V."/>
            <person name="Mandakova T."/>
            <person name="Maumus F."/>
            <person name="James G.V."/>
            <person name="Nordstroem K.J."/>
            <person name="Becker C."/>
            <person name="Warthmann N."/>
            <person name="Chica C."/>
            <person name="Szarzynska B."/>
            <person name="Zytnicki M."/>
            <person name="Albani M.C."/>
            <person name="Kiefer C."/>
            <person name="Bergonzi S."/>
            <person name="Castaings L."/>
            <person name="Mateos J.L."/>
            <person name="Berns M.C."/>
            <person name="Bujdoso N."/>
            <person name="Piofczyk T."/>
            <person name="de Lorenzo L."/>
            <person name="Barrero-Sicilia C."/>
            <person name="Mateos I."/>
            <person name="Piednoel M."/>
            <person name="Hagmann J."/>
            <person name="Chen-Min-Tao R."/>
            <person name="Iglesias-Fernandez R."/>
            <person name="Schuster S.C."/>
            <person name="Alonso-Blanco C."/>
            <person name="Roudier F."/>
            <person name="Carbonero P."/>
            <person name="Paz-Ares J."/>
            <person name="Davis S.J."/>
            <person name="Pecinka A."/>
            <person name="Quesneville H."/>
            <person name="Colot V."/>
            <person name="Lysak M.A."/>
            <person name="Weigel D."/>
            <person name="Coupland G."/>
            <person name="Schneeberger K."/>
        </authorList>
    </citation>
    <scope>NUCLEOTIDE SEQUENCE [LARGE SCALE GENOMIC DNA]</scope>
    <source>
        <strain evidence="3">cv. Pajares</strain>
    </source>
</reference>
<dbReference type="Gramene" id="KFK33612">
    <property type="protein sequence ID" value="KFK33612"/>
    <property type="gene ID" value="AALP_AA5G036600"/>
</dbReference>
<feature type="region of interest" description="Disordered" evidence="1">
    <location>
        <begin position="81"/>
        <end position="115"/>
    </location>
</feature>
<evidence type="ECO:0000313" key="2">
    <source>
        <dbReference type="EMBL" id="KFK33612.1"/>
    </source>
</evidence>
<gene>
    <name evidence="2" type="ordered locus">AALP_Aa5g036600</name>
</gene>
<proteinExistence type="predicted"/>
<dbReference type="AlphaFoldDB" id="A0A087GUR0"/>
<feature type="compositionally biased region" description="Acidic residues" evidence="1">
    <location>
        <begin position="53"/>
        <end position="65"/>
    </location>
</feature>
<dbReference type="Proteomes" id="UP000029120">
    <property type="component" value="Chromosome 5"/>
</dbReference>
<dbReference type="eggNOG" id="ENOG502R1S2">
    <property type="taxonomic scope" value="Eukaryota"/>
</dbReference>
<protein>
    <submittedName>
        <fullName evidence="2">Uncharacterized protein</fullName>
    </submittedName>
</protein>
<name>A0A087GUR0_ARAAL</name>
<evidence type="ECO:0000313" key="3">
    <source>
        <dbReference type="Proteomes" id="UP000029120"/>
    </source>
</evidence>
<feature type="region of interest" description="Disordered" evidence="1">
    <location>
        <begin position="1"/>
        <end position="69"/>
    </location>
</feature>
<keyword evidence="3" id="KW-1185">Reference proteome</keyword>
<accession>A0A087GUR0</accession>
<organism evidence="2 3">
    <name type="scientific">Arabis alpina</name>
    <name type="common">Alpine rock-cress</name>
    <dbReference type="NCBI Taxonomy" id="50452"/>
    <lineage>
        <taxon>Eukaryota</taxon>
        <taxon>Viridiplantae</taxon>
        <taxon>Streptophyta</taxon>
        <taxon>Embryophyta</taxon>
        <taxon>Tracheophyta</taxon>
        <taxon>Spermatophyta</taxon>
        <taxon>Magnoliopsida</taxon>
        <taxon>eudicotyledons</taxon>
        <taxon>Gunneridae</taxon>
        <taxon>Pentapetalae</taxon>
        <taxon>rosids</taxon>
        <taxon>malvids</taxon>
        <taxon>Brassicales</taxon>
        <taxon>Brassicaceae</taxon>
        <taxon>Arabideae</taxon>
        <taxon>Arabis</taxon>
    </lineage>
</organism>